<name>A0A1G7RNB9_9FIRM</name>
<sequence>MIFTSREKEVLKSLYQAGEPVTMSYIAKTVGVSARTVKKDIKNIKEQIDESKVEVKTKRGMGVWLEINDNQYLKSTILDTRDVINPVSPSDRQYWIIKQLLNLEEMTSIEELASELFVSKSTVVKDLIEV</sequence>
<dbReference type="PANTHER" id="PTHR30185">
    <property type="entry name" value="CRYPTIC BETA-GLUCOSIDE BGL OPERON ANTITERMINATOR"/>
    <property type="match status" value="1"/>
</dbReference>
<evidence type="ECO:0000313" key="9">
    <source>
        <dbReference type="Proteomes" id="UP000198612"/>
    </source>
</evidence>
<protein>
    <submittedName>
        <fullName evidence="4">HTH domain-containing protein</fullName>
    </submittedName>
</protein>
<dbReference type="InterPro" id="IPR036390">
    <property type="entry name" value="WH_DNA-bd_sf"/>
</dbReference>
<reference evidence="6 10" key="2">
    <citation type="submission" date="2016-10" db="EMBL/GenBank/DDBJ databases">
        <authorList>
            <person name="de Groot N.N."/>
        </authorList>
    </citation>
    <scope>NUCLEOTIDE SEQUENCE [LARGE SCALE GENOMIC DNA]</scope>
    <source>
        <strain evidence="6 10">WG7</strain>
    </source>
</reference>
<dbReference type="Proteomes" id="UP000198612">
    <property type="component" value="Unassembled WGS sequence"/>
</dbReference>
<keyword evidence="2" id="KW-0804">Transcription</keyword>
<evidence type="ECO:0000256" key="2">
    <source>
        <dbReference type="ARBA" id="ARBA00023163"/>
    </source>
</evidence>
<dbReference type="PANTHER" id="PTHR30185:SF18">
    <property type="entry name" value="TRANSCRIPTIONAL REGULATOR MTLR"/>
    <property type="match status" value="1"/>
</dbReference>
<dbReference type="Proteomes" id="UP000247389">
    <property type="component" value="Unassembled WGS sequence"/>
</dbReference>
<evidence type="ECO:0000259" key="3">
    <source>
        <dbReference type="Pfam" id="PF08279"/>
    </source>
</evidence>
<reference evidence="9 11" key="1">
    <citation type="submission" date="2016-10" db="EMBL/GenBank/DDBJ databases">
        <authorList>
            <person name="Varghese N."/>
            <person name="Submissions S."/>
        </authorList>
    </citation>
    <scope>NUCLEOTIDE SEQUENCE [LARGE SCALE GENOMIC DNA]</scope>
    <source>
        <strain evidence="5 11">WG2</strain>
        <strain evidence="7 9">WG5</strain>
    </source>
</reference>
<dbReference type="Proteomes" id="UP000199519">
    <property type="component" value="Unassembled WGS sequence"/>
</dbReference>
<evidence type="ECO:0000313" key="5">
    <source>
        <dbReference type="EMBL" id="SDG11689.1"/>
    </source>
</evidence>
<dbReference type="AlphaFoldDB" id="A0A1G7RNB9"/>
<dbReference type="RefSeq" id="WP_089655580.1">
    <property type="nucleotide sequence ID" value="NZ_FNBJ01000048.1"/>
</dbReference>
<reference evidence="4 12" key="3">
    <citation type="submission" date="2018-04" db="EMBL/GenBank/DDBJ databases">
        <title>Subsurface microbial communities from deep shales in Ohio and West Virginia, USA.</title>
        <authorList>
            <person name="Wrighton K."/>
        </authorList>
    </citation>
    <scope>NUCLEOTIDE SEQUENCE [LARGE SCALE GENOMIC DNA]</scope>
    <source>
        <strain evidence="4 12">MSL28</strain>
    </source>
</reference>
<feature type="domain" description="Helix-turn-helix type 11" evidence="3">
    <location>
        <begin position="92"/>
        <end position="127"/>
    </location>
</feature>
<dbReference type="Proteomes" id="UP000295758">
    <property type="component" value="Unassembled WGS sequence"/>
</dbReference>
<proteinExistence type="predicted"/>
<evidence type="ECO:0000313" key="11">
    <source>
        <dbReference type="Proteomes" id="UP000199519"/>
    </source>
</evidence>
<dbReference type="Pfam" id="PF08279">
    <property type="entry name" value="HTH_11"/>
    <property type="match status" value="2"/>
</dbReference>
<feature type="domain" description="Helix-turn-helix type 11" evidence="3">
    <location>
        <begin position="6"/>
        <end position="62"/>
    </location>
</feature>
<evidence type="ECO:0000313" key="8">
    <source>
        <dbReference type="EMBL" id="TDS26868.1"/>
    </source>
</evidence>
<dbReference type="EMBL" id="FNBJ01000048">
    <property type="protein sequence ID" value="SDG11689.1"/>
    <property type="molecule type" value="Genomic_DNA"/>
</dbReference>
<dbReference type="EMBL" id="FOHG01000047">
    <property type="protein sequence ID" value="SET23951.1"/>
    <property type="molecule type" value="Genomic_DNA"/>
</dbReference>
<accession>A0A1G7RNB9</accession>
<evidence type="ECO:0000313" key="7">
    <source>
        <dbReference type="EMBL" id="SET23951.1"/>
    </source>
</evidence>
<gene>
    <name evidence="8" type="ORF">BY453_13120</name>
    <name evidence="4" type="ORF">C8C78_1365</name>
    <name evidence="5" type="ORF">SAMN04488598_1489</name>
    <name evidence="7" type="ORF">SAMN04515652_1475</name>
    <name evidence="6" type="ORF">SAMN04515654_1372</name>
</gene>
<dbReference type="InterPro" id="IPR013196">
    <property type="entry name" value="HTH_11"/>
</dbReference>
<evidence type="ECO:0000313" key="10">
    <source>
        <dbReference type="Proteomes" id="UP000198945"/>
    </source>
</evidence>
<keyword evidence="1" id="KW-0805">Transcription regulation</keyword>
<dbReference type="EMBL" id="FNEH01000037">
    <property type="protein sequence ID" value="SDJ24033.1"/>
    <property type="molecule type" value="Genomic_DNA"/>
</dbReference>
<dbReference type="EMBL" id="QICM01000036">
    <property type="protein sequence ID" value="PXV62255.1"/>
    <property type="molecule type" value="Genomic_DNA"/>
</dbReference>
<dbReference type="InterPro" id="IPR036388">
    <property type="entry name" value="WH-like_DNA-bd_sf"/>
</dbReference>
<evidence type="ECO:0000313" key="12">
    <source>
        <dbReference type="Proteomes" id="UP000247389"/>
    </source>
</evidence>
<keyword evidence="11" id="KW-1185">Reference proteome</keyword>
<dbReference type="InterPro" id="IPR050661">
    <property type="entry name" value="BglG_antiterminators"/>
</dbReference>
<dbReference type="Gene3D" id="1.10.10.10">
    <property type="entry name" value="Winged helix-like DNA-binding domain superfamily/Winged helix DNA-binding domain"/>
    <property type="match status" value="2"/>
</dbReference>
<evidence type="ECO:0000313" key="6">
    <source>
        <dbReference type="EMBL" id="SDJ24033.1"/>
    </source>
</evidence>
<evidence type="ECO:0000256" key="1">
    <source>
        <dbReference type="ARBA" id="ARBA00023015"/>
    </source>
</evidence>
<organism evidence="4 12">
    <name type="scientific">Halanaerobium congolense</name>
    <dbReference type="NCBI Taxonomy" id="54121"/>
    <lineage>
        <taxon>Bacteria</taxon>
        <taxon>Bacillati</taxon>
        <taxon>Bacillota</taxon>
        <taxon>Clostridia</taxon>
        <taxon>Halanaerobiales</taxon>
        <taxon>Halanaerobiaceae</taxon>
        <taxon>Halanaerobium</taxon>
    </lineage>
</organism>
<dbReference type="Proteomes" id="UP000198945">
    <property type="component" value="Unassembled WGS sequence"/>
</dbReference>
<dbReference type="SUPFAM" id="SSF46785">
    <property type="entry name" value="Winged helix' DNA-binding domain"/>
    <property type="match status" value="2"/>
</dbReference>
<evidence type="ECO:0000313" key="13">
    <source>
        <dbReference type="Proteomes" id="UP000295758"/>
    </source>
</evidence>
<evidence type="ECO:0000313" key="4">
    <source>
        <dbReference type="EMBL" id="PXV62255.1"/>
    </source>
</evidence>
<dbReference type="EMBL" id="SOAA01000031">
    <property type="protein sequence ID" value="TDS26868.1"/>
    <property type="molecule type" value="Genomic_DNA"/>
</dbReference>
<reference evidence="8 13" key="4">
    <citation type="submission" date="2019-03" db="EMBL/GenBank/DDBJ databases">
        <title>Deep subsurface shale carbon reservoir microbial communities from Ohio and West Virginia, USA.</title>
        <authorList>
            <person name="Wrighton K."/>
        </authorList>
    </citation>
    <scope>NUCLEOTIDE SEQUENCE [LARGE SCALE GENOMIC DNA]</scope>
    <source>
        <strain evidence="8 13">UTICA-S4D12</strain>
    </source>
</reference>